<dbReference type="Proteomes" id="UP000245872">
    <property type="component" value="Chromosome"/>
</dbReference>
<feature type="domain" description="SH3b2-type SH3" evidence="2">
    <location>
        <begin position="210"/>
        <end position="254"/>
    </location>
</feature>
<dbReference type="InterPro" id="IPR039439">
    <property type="entry name" value="SH3b1_dom"/>
</dbReference>
<dbReference type="OrthoDB" id="9813368at2"/>
<dbReference type="InterPro" id="IPR026864">
    <property type="entry name" value="SH3b2-type_SH3"/>
</dbReference>
<evidence type="ECO:0000313" key="3">
    <source>
        <dbReference type="EMBL" id="AWN81875.1"/>
    </source>
</evidence>
<dbReference type="SUPFAM" id="SSF54001">
    <property type="entry name" value="Cysteine proteinases"/>
    <property type="match status" value="1"/>
</dbReference>
<dbReference type="RefSeq" id="WP_109997292.1">
    <property type="nucleotide sequence ID" value="NZ_CP029619.1"/>
</dbReference>
<keyword evidence="4" id="KW-1185">Reference proteome</keyword>
<dbReference type="Pfam" id="PF12914">
    <property type="entry name" value="SH3_7"/>
    <property type="match status" value="1"/>
</dbReference>
<dbReference type="InterPro" id="IPR038765">
    <property type="entry name" value="Papain-like_cys_pep_sf"/>
</dbReference>
<feature type="domain" description="SH3b1" evidence="1">
    <location>
        <begin position="152"/>
        <end position="201"/>
    </location>
</feature>
<sequence>MKPPILFSAPFRFFPIERYSQVTSQWIDPNQEGYDQPMMDAKVQKRYVEQLWQRLYGSASPWHEAYVKAILQQEAIGSCQEKALVRFSNHDKSEQDKWYGMNFRPYSIEWIKDIRANIPLYELKNPIFQAAHRAITIQNLAVRILPSQDVCFRSTIPGHGYPFDRLQASAVWIGTPLYSIAETKDKIWSLVIMPDFIAWIPSSGFAYAEDAFIQRWKEAAQNQLAAIIQTQTPLVDTKGRCIAQAYVGSVFPVSTREHAKADKLILNVPIANEEGKACSVDVSVSSTQAACIPIQTSRKNFAKIMDTLKERDFGWCGTSFYNDCSAELKSLFLPFGIWLPRHSSDQVEISEKMDRNGATPEERLTYLKDYGDPFLTIVYIGGHVFLYIGHFQYQEMAIAMTYQNIWGMADLSGDSVSIIGKSVFLPLLLNYPEDPNLKNLLQRPFFQITHLKHLSEGHPRLKKPYVVV</sequence>
<dbReference type="Pfam" id="PF12913">
    <property type="entry name" value="SH3_6"/>
    <property type="match status" value="1"/>
</dbReference>
<evidence type="ECO:0000313" key="4">
    <source>
        <dbReference type="Proteomes" id="UP000245872"/>
    </source>
</evidence>
<evidence type="ECO:0000259" key="1">
    <source>
        <dbReference type="Pfam" id="PF12913"/>
    </source>
</evidence>
<proteinExistence type="predicted"/>
<accession>A0A2Z3LH84</accession>
<dbReference type="KEGG" id="cher:DK880_00557"/>
<evidence type="ECO:0000259" key="2">
    <source>
        <dbReference type="Pfam" id="PF12914"/>
    </source>
</evidence>
<protein>
    <submittedName>
        <fullName evidence="3">Uncharacterized protein</fullName>
    </submittedName>
</protein>
<name>A0A2Z3LH84_9BACT</name>
<dbReference type="EMBL" id="CP029619">
    <property type="protein sequence ID" value="AWN81875.1"/>
    <property type="molecule type" value="Genomic_DNA"/>
</dbReference>
<gene>
    <name evidence="3" type="ORF">DK880_00557</name>
</gene>
<dbReference type="Gene3D" id="3.90.1720.10">
    <property type="entry name" value="endopeptidase domain like (from Nostoc punctiforme)"/>
    <property type="match status" value="1"/>
</dbReference>
<organism evidence="3 4">
    <name type="scientific">Candidatus Cardinium hertigii</name>
    <dbReference type="NCBI Taxonomy" id="247481"/>
    <lineage>
        <taxon>Bacteria</taxon>
        <taxon>Pseudomonadati</taxon>
        <taxon>Bacteroidota</taxon>
        <taxon>Cytophagia</taxon>
        <taxon>Cytophagales</taxon>
        <taxon>Amoebophilaceae</taxon>
        <taxon>Candidatus Cardinium</taxon>
    </lineage>
</organism>
<dbReference type="PIRSF" id="PIRSF019015">
    <property type="entry name" value="P60_peptidase_YkfC"/>
    <property type="match status" value="1"/>
</dbReference>
<reference evidence="3 4" key="1">
    <citation type="submission" date="2018-05" db="EMBL/GenBank/DDBJ databases">
        <title>Candidatus Cardinium hertigii Genome Assembly.</title>
        <authorList>
            <person name="Showmaker K.C."/>
            <person name="Walden K.O."/>
            <person name="Fields C.J."/>
            <person name="Lambert K.N."/>
            <person name="Hudson M.E."/>
        </authorList>
    </citation>
    <scope>NUCLEOTIDE SEQUENCE [LARGE SCALE GENOMIC DNA]</scope>
    <source>
        <strain evidence="4">cHgTN10</strain>
    </source>
</reference>
<dbReference type="InterPro" id="IPR027017">
    <property type="entry name" value="P60_peptidase_YkfC"/>
</dbReference>
<dbReference type="AlphaFoldDB" id="A0A2Z3LH84"/>